<sequence>MAKKKRFAPKSGNKDTNGRSGAKETISDTDSSDDFDDHMNHFHTKKDKELLERSALSQDMDSDDEDYGSDDEVMPLDESSDSDDDSGDGLNRFGIELKKDGMASDLEDDSDDQTEQSSAWGNQKKVFYNTDYVDKDFRKYTPKDSDLADFEEEEALQIQKRLLESISEADVGLELLVGDIEPKTGFNDRSREDLEEDEERLETNLSNLTKRQKLEILRKESPELEALITDFQTTEGQIISGNGNHKEEVRKLKSKQSVSFSRKRTKKAKTVGNEKRVKFADDIDVSELTAPEAQEVGETDATAKRGITYEMAKNKGLTPKRKKELKNPR</sequence>
<evidence type="ECO:0000313" key="6">
    <source>
        <dbReference type="EMBL" id="CAD7662378.1"/>
    </source>
</evidence>
<dbReference type="PANTHER" id="PTHR13237">
    <property type="entry name" value="SOMETHING ABOUT SILENCING PROTEIN 10-RELATED"/>
    <property type="match status" value="1"/>
</dbReference>
<evidence type="ECO:0000313" key="7">
    <source>
        <dbReference type="Proteomes" id="UP000728032"/>
    </source>
</evidence>
<feature type="compositionally biased region" description="Acidic residues" evidence="4">
    <location>
        <begin position="60"/>
        <end position="87"/>
    </location>
</feature>
<proteinExistence type="inferred from homology"/>
<evidence type="ECO:0000259" key="5">
    <source>
        <dbReference type="Pfam" id="PF09368"/>
    </source>
</evidence>
<evidence type="ECO:0000256" key="3">
    <source>
        <dbReference type="ARBA" id="ARBA00023242"/>
    </source>
</evidence>
<dbReference type="OrthoDB" id="1924577at2759"/>
<feature type="domain" description="Sas10 C-terminal" evidence="5">
    <location>
        <begin position="303"/>
        <end position="329"/>
    </location>
</feature>
<gene>
    <name evidence="6" type="ORF">ONB1V03_LOCUS18938</name>
</gene>
<name>A0A7R9MLP8_9ACAR</name>
<keyword evidence="3" id="KW-0539">Nucleus</keyword>
<dbReference type="PANTHER" id="PTHR13237:SF8">
    <property type="entry name" value="SOMETHING ABOUT SILENCING PROTEIN 10"/>
    <property type="match status" value="1"/>
</dbReference>
<reference evidence="6" key="1">
    <citation type="submission" date="2020-11" db="EMBL/GenBank/DDBJ databases">
        <authorList>
            <person name="Tran Van P."/>
        </authorList>
    </citation>
    <scope>NUCLEOTIDE SEQUENCE</scope>
</reference>
<evidence type="ECO:0000256" key="2">
    <source>
        <dbReference type="ARBA" id="ARBA00010979"/>
    </source>
</evidence>
<dbReference type="InterPro" id="IPR018972">
    <property type="entry name" value="Sas10_C_dom"/>
</dbReference>
<comment type="similarity">
    <text evidence="2">Belongs to the SAS10 family.</text>
</comment>
<feature type="non-terminal residue" evidence="6">
    <location>
        <position position="329"/>
    </location>
</feature>
<dbReference type="EMBL" id="CAJPVJ010027505">
    <property type="protein sequence ID" value="CAG2179514.1"/>
    <property type="molecule type" value="Genomic_DNA"/>
</dbReference>
<dbReference type="AlphaFoldDB" id="A0A7R9MLP8"/>
<protein>
    <recommendedName>
        <fullName evidence="5">Sas10 C-terminal domain-containing protein</fullName>
    </recommendedName>
</protein>
<dbReference type="GO" id="GO:0000462">
    <property type="term" value="P:maturation of SSU-rRNA from tricistronic rRNA transcript (SSU-rRNA, 5.8S rRNA, LSU-rRNA)"/>
    <property type="evidence" value="ECO:0007669"/>
    <property type="project" value="TreeGrafter"/>
</dbReference>
<feature type="compositionally biased region" description="Acidic residues" evidence="4">
    <location>
        <begin position="105"/>
        <end position="114"/>
    </location>
</feature>
<dbReference type="EMBL" id="OC942330">
    <property type="protein sequence ID" value="CAD7662378.1"/>
    <property type="molecule type" value="Genomic_DNA"/>
</dbReference>
<feature type="region of interest" description="Disordered" evidence="4">
    <location>
        <begin position="310"/>
        <end position="329"/>
    </location>
</feature>
<evidence type="ECO:0000256" key="4">
    <source>
        <dbReference type="SAM" id="MobiDB-lite"/>
    </source>
</evidence>
<feature type="compositionally biased region" description="Basic residues" evidence="4">
    <location>
        <begin position="318"/>
        <end position="329"/>
    </location>
</feature>
<organism evidence="6">
    <name type="scientific">Oppiella nova</name>
    <dbReference type="NCBI Taxonomy" id="334625"/>
    <lineage>
        <taxon>Eukaryota</taxon>
        <taxon>Metazoa</taxon>
        <taxon>Ecdysozoa</taxon>
        <taxon>Arthropoda</taxon>
        <taxon>Chelicerata</taxon>
        <taxon>Arachnida</taxon>
        <taxon>Acari</taxon>
        <taxon>Acariformes</taxon>
        <taxon>Sarcoptiformes</taxon>
        <taxon>Oribatida</taxon>
        <taxon>Brachypylina</taxon>
        <taxon>Oppioidea</taxon>
        <taxon>Oppiidae</taxon>
        <taxon>Oppiella</taxon>
    </lineage>
</organism>
<feature type="compositionally biased region" description="Basic and acidic residues" evidence="4">
    <location>
        <begin position="12"/>
        <end position="26"/>
    </location>
</feature>
<accession>A0A7R9MLP8</accession>
<dbReference type="Pfam" id="PF09368">
    <property type="entry name" value="Sas10"/>
    <property type="match status" value="1"/>
</dbReference>
<evidence type="ECO:0000256" key="1">
    <source>
        <dbReference type="ARBA" id="ARBA00004123"/>
    </source>
</evidence>
<dbReference type="GO" id="GO:0032040">
    <property type="term" value="C:small-subunit processome"/>
    <property type="evidence" value="ECO:0007669"/>
    <property type="project" value="TreeGrafter"/>
</dbReference>
<feature type="region of interest" description="Disordered" evidence="4">
    <location>
        <begin position="1"/>
        <end position="123"/>
    </location>
</feature>
<comment type="subcellular location">
    <subcellularLocation>
        <location evidence="1">Nucleus</location>
    </subcellularLocation>
</comment>
<dbReference type="Proteomes" id="UP000728032">
    <property type="component" value="Unassembled WGS sequence"/>
</dbReference>
<keyword evidence="7" id="KW-1185">Reference proteome</keyword>
<feature type="region of interest" description="Disordered" evidence="4">
    <location>
        <begin position="237"/>
        <end position="272"/>
    </location>
</feature>